<dbReference type="PANTHER" id="PTHR36440:SF1">
    <property type="entry name" value="PUTATIVE (AFU_ORTHOLOGUE AFUA_8G07350)-RELATED"/>
    <property type="match status" value="1"/>
</dbReference>
<dbReference type="InterPro" id="IPR014710">
    <property type="entry name" value="RmlC-like_jellyroll"/>
</dbReference>
<dbReference type="Pfam" id="PF07883">
    <property type="entry name" value="Cupin_2"/>
    <property type="match status" value="1"/>
</dbReference>
<evidence type="ECO:0000313" key="2">
    <source>
        <dbReference type="EMBL" id="MEL1244775.1"/>
    </source>
</evidence>
<dbReference type="EMBL" id="JBBYHR010000005">
    <property type="protein sequence ID" value="MEL1244775.1"/>
    <property type="molecule type" value="Genomic_DNA"/>
</dbReference>
<dbReference type="InterPro" id="IPR011051">
    <property type="entry name" value="RmlC_Cupin_sf"/>
</dbReference>
<accession>A0ABU9HX77</accession>
<dbReference type="SUPFAM" id="SSF51182">
    <property type="entry name" value="RmlC-like cupins"/>
    <property type="match status" value="1"/>
</dbReference>
<comment type="caution">
    <text evidence="2">The sequence shown here is derived from an EMBL/GenBank/DDBJ whole genome shotgun (WGS) entry which is preliminary data.</text>
</comment>
<feature type="domain" description="Cupin type-2" evidence="1">
    <location>
        <begin position="34"/>
        <end position="102"/>
    </location>
</feature>
<gene>
    <name evidence="2" type="ORF">AAEO56_10925</name>
</gene>
<sequence length="156" mass="16861">MTTPNGTSLSIAGNTYRIMISGKETNGNYAVIDMLVPPGGGPGPHEHPAIWESFHVLEGEVEFTTENGKQIAIKGDITNIPLNGPVHFFKNKSDKMAHLLCTVVPAGMEDFFAEVGKPVAHGTFLPPQPPTPEEMEKVQAAAKKYGQVLYPGDYLE</sequence>
<evidence type="ECO:0000313" key="3">
    <source>
        <dbReference type="Proteomes" id="UP001464555"/>
    </source>
</evidence>
<dbReference type="InterPro" id="IPR053146">
    <property type="entry name" value="QDO-like"/>
</dbReference>
<dbReference type="Proteomes" id="UP001464555">
    <property type="component" value="Unassembled WGS sequence"/>
</dbReference>
<proteinExistence type="predicted"/>
<reference evidence="2 3" key="1">
    <citation type="submission" date="2024-04" db="EMBL/GenBank/DDBJ databases">
        <title>Flavobacterium sp. DGU11 16S ribosomal RNA gene Genome sequencing and assembly.</title>
        <authorList>
            <person name="Park S."/>
        </authorList>
    </citation>
    <scope>NUCLEOTIDE SEQUENCE [LARGE SCALE GENOMIC DNA]</scope>
    <source>
        <strain evidence="2 3">DGU11</strain>
    </source>
</reference>
<dbReference type="InterPro" id="IPR013096">
    <property type="entry name" value="Cupin_2"/>
</dbReference>
<dbReference type="PANTHER" id="PTHR36440">
    <property type="entry name" value="PUTATIVE (AFU_ORTHOLOGUE AFUA_8G07350)-RELATED"/>
    <property type="match status" value="1"/>
</dbReference>
<evidence type="ECO:0000259" key="1">
    <source>
        <dbReference type="Pfam" id="PF07883"/>
    </source>
</evidence>
<dbReference type="RefSeq" id="WP_341697091.1">
    <property type="nucleotide sequence ID" value="NZ_JBBYHR010000005.1"/>
</dbReference>
<organism evidence="2 3">
    <name type="scientific">Flavobacterium arundinis</name>
    <dbReference type="NCBI Taxonomy" id="3139143"/>
    <lineage>
        <taxon>Bacteria</taxon>
        <taxon>Pseudomonadati</taxon>
        <taxon>Bacteroidota</taxon>
        <taxon>Flavobacteriia</taxon>
        <taxon>Flavobacteriales</taxon>
        <taxon>Flavobacteriaceae</taxon>
        <taxon>Flavobacterium</taxon>
    </lineage>
</organism>
<protein>
    <submittedName>
        <fullName evidence="2">Cupin domain-containing protein</fullName>
    </submittedName>
</protein>
<dbReference type="Gene3D" id="2.60.120.10">
    <property type="entry name" value="Jelly Rolls"/>
    <property type="match status" value="1"/>
</dbReference>
<name>A0ABU9HX77_9FLAO</name>
<keyword evidence="3" id="KW-1185">Reference proteome</keyword>